<protein>
    <recommendedName>
        <fullName evidence="4">HTH tetR-type domain-containing protein</fullName>
    </recommendedName>
</protein>
<dbReference type="GO" id="GO:0003677">
    <property type="term" value="F:DNA binding"/>
    <property type="evidence" value="ECO:0007669"/>
    <property type="project" value="UniProtKB-UniRule"/>
</dbReference>
<feature type="domain" description="HTH tetR-type" evidence="4">
    <location>
        <begin position="9"/>
        <end position="69"/>
    </location>
</feature>
<dbReference type="SUPFAM" id="SSF46689">
    <property type="entry name" value="Homeodomain-like"/>
    <property type="match status" value="1"/>
</dbReference>
<gene>
    <name evidence="5" type="ORF">CAFE_10080</name>
</gene>
<evidence type="ECO:0000313" key="5">
    <source>
        <dbReference type="EMBL" id="MVB10325.1"/>
    </source>
</evidence>
<accession>A0A6N8HXJ9</accession>
<dbReference type="InterPro" id="IPR050624">
    <property type="entry name" value="HTH-type_Tx_Regulator"/>
</dbReference>
<keyword evidence="3" id="KW-1133">Transmembrane helix</keyword>
<name>A0A6N8HXJ9_9FIRM</name>
<dbReference type="Pfam" id="PF14278">
    <property type="entry name" value="TetR_C_8"/>
    <property type="match status" value="1"/>
</dbReference>
<keyword evidence="6" id="KW-1185">Reference proteome</keyword>
<reference evidence="5 6" key="1">
    <citation type="submission" date="2019-09" db="EMBL/GenBank/DDBJ databases">
        <title>Genome sequence of Clostridium sp. EA1.</title>
        <authorList>
            <person name="Poehlein A."/>
            <person name="Bengelsdorf F.R."/>
            <person name="Daniel R."/>
        </authorList>
    </citation>
    <scope>NUCLEOTIDE SEQUENCE [LARGE SCALE GENOMIC DNA]</scope>
    <source>
        <strain evidence="5 6">EA1</strain>
    </source>
</reference>
<evidence type="ECO:0000256" key="1">
    <source>
        <dbReference type="ARBA" id="ARBA00023125"/>
    </source>
</evidence>
<organism evidence="5 6">
    <name type="scientific">Caproicibacter fermentans</name>
    <dbReference type="NCBI Taxonomy" id="2576756"/>
    <lineage>
        <taxon>Bacteria</taxon>
        <taxon>Bacillati</taxon>
        <taxon>Bacillota</taxon>
        <taxon>Clostridia</taxon>
        <taxon>Eubacteriales</taxon>
        <taxon>Acutalibacteraceae</taxon>
        <taxon>Caproicibacter</taxon>
    </lineage>
</organism>
<keyword evidence="3" id="KW-0472">Membrane</keyword>
<feature type="DNA-binding region" description="H-T-H motif" evidence="2">
    <location>
        <begin position="32"/>
        <end position="51"/>
    </location>
</feature>
<evidence type="ECO:0000259" key="4">
    <source>
        <dbReference type="PROSITE" id="PS50977"/>
    </source>
</evidence>
<dbReference type="Pfam" id="PF00440">
    <property type="entry name" value="TetR_N"/>
    <property type="match status" value="1"/>
</dbReference>
<keyword evidence="3" id="KW-0812">Transmembrane</keyword>
<sequence length="199" mass="22979">MQEPDLRVQKTQEAIESALLSLIGEKGFDGVTVRSLCLYARINRSTFYAHYQDKYDLLDRITQKAIQKIVRIVNPEEIVDGNGKINLSFYHTMVLSLFRAVEEDRTLYQILLGVNGNYNFLKELKKTVKEKILAEWDAIRPRIKMLPIDETLYLEIVVSIFVGAVLWWIDENFSLSAEVIAEQLVRYVTSSISLWGPTF</sequence>
<dbReference type="PANTHER" id="PTHR43479">
    <property type="entry name" value="ACREF/ENVCD OPERON REPRESSOR-RELATED"/>
    <property type="match status" value="1"/>
</dbReference>
<dbReference type="InterPro" id="IPR009057">
    <property type="entry name" value="Homeodomain-like_sf"/>
</dbReference>
<dbReference type="Proteomes" id="UP000469440">
    <property type="component" value="Unassembled WGS sequence"/>
</dbReference>
<dbReference type="AlphaFoldDB" id="A0A6N8HXJ9"/>
<evidence type="ECO:0000256" key="3">
    <source>
        <dbReference type="SAM" id="Phobius"/>
    </source>
</evidence>
<dbReference type="InterPro" id="IPR039532">
    <property type="entry name" value="TetR_C_Firmicutes"/>
</dbReference>
<evidence type="ECO:0000313" key="6">
    <source>
        <dbReference type="Proteomes" id="UP000469440"/>
    </source>
</evidence>
<feature type="transmembrane region" description="Helical" evidence="3">
    <location>
        <begin position="152"/>
        <end position="169"/>
    </location>
</feature>
<comment type="caution">
    <text evidence="5">The sequence shown here is derived from an EMBL/GenBank/DDBJ whole genome shotgun (WGS) entry which is preliminary data.</text>
</comment>
<dbReference type="EMBL" id="VWXL01000026">
    <property type="protein sequence ID" value="MVB10325.1"/>
    <property type="molecule type" value="Genomic_DNA"/>
</dbReference>
<dbReference type="InterPro" id="IPR001647">
    <property type="entry name" value="HTH_TetR"/>
</dbReference>
<keyword evidence="1 2" id="KW-0238">DNA-binding</keyword>
<dbReference type="Gene3D" id="1.10.357.10">
    <property type="entry name" value="Tetracycline Repressor, domain 2"/>
    <property type="match status" value="1"/>
</dbReference>
<dbReference type="RefSeq" id="WP_156989997.1">
    <property type="nucleotide sequence ID" value="NZ_VWXL01000026.1"/>
</dbReference>
<evidence type="ECO:0000256" key="2">
    <source>
        <dbReference type="PROSITE-ProRule" id="PRU00335"/>
    </source>
</evidence>
<dbReference type="PANTHER" id="PTHR43479:SF7">
    <property type="entry name" value="TETR-FAMILY TRANSCRIPTIONAL REGULATOR"/>
    <property type="match status" value="1"/>
</dbReference>
<proteinExistence type="predicted"/>
<dbReference type="PROSITE" id="PS50977">
    <property type="entry name" value="HTH_TETR_2"/>
    <property type="match status" value="1"/>
</dbReference>
<dbReference type="OrthoDB" id="9810250at2"/>